<evidence type="ECO:0000313" key="5">
    <source>
        <dbReference type="EMBL" id="SJZ48473.1"/>
    </source>
</evidence>
<dbReference type="InterPro" id="IPR025158">
    <property type="entry name" value="Mg_chelat-rel_C"/>
</dbReference>
<keyword evidence="6" id="KW-1185">Reference proteome</keyword>
<dbReference type="PRINTS" id="PR01657">
    <property type="entry name" value="MCMFAMILY"/>
</dbReference>
<dbReference type="GO" id="GO:0003677">
    <property type="term" value="F:DNA binding"/>
    <property type="evidence" value="ECO:0007669"/>
    <property type="project" value="InterPro"/>
</dbReference>
<evidence type="ECO:0000259" key="4">
    <source>
        <dbReference type="PROSITE" id="PS50051"/>
    </source>
</evidence>
<dbReference type="RefSeq" id="WP_078693244.1">
    <property type="nucleotide sequence ID" value="NZ_FUWX01000005.1"/>
</dbReference>
<dbReference type="InterPro" id="IPR014721">
    <property type="entry name" value="Ribsml_uS5_D2-typ_fold_subgr"/>
</dbReference>
<dbReference type="STRING" id="180163.SAMN02745174_00713"/>
<dbReference type="NCBIfam" id="TIGR00368">
    <property type="entry name" value="YifB family Mg chelatase-like AAA ATPase"/>
    <property type="match status" value="1"/>
</dbReference>
<dbReference type="AlphaFoldDB" id="A0A1T4L1F3"/>
<dbReference type="GO" id="GO:0005524">
    <property type="term" value="F:ATP binding"/>
    <property type="evidence" value="ECO:0007669"/>
    <property type="project" value="UniProtKB-KW"/>
</dbReference>
<feature type="domain" description="MCM C-terminal AAA(+) ATPase" evidence="4">
    <location>
        <begin position="291"/>
        <end position="396"/>
    </location>
</feature>
<evidence type="ECO:0000256" key="2">
    <source>
        <dbReference type="ARBA" id="ARBA00022741"/>
    </source>
</evidence>
<dbReference type="InterPro" id="IPR027417">
    <property type="entry name" value="P-loop_NTPase"/>
</dbReference>
<dbReference type="Gene3D" id="3.40.50.300">
    <property type="entry name" value="P-loop containing nucleotide triphosphate hydrolases"/>
    <property type="match status" value="1"/>
</dbReference>
<dbReference type="OrthoDB" id="9813147at2"/>
<dbReference type="EMBL" id="FUWX01000005">
    <property type="protein sequence ID" value="SJZ48473.1"/>
    <property type="molecule type" value="Genomic_DNA"/>
</dbReference>
<comment type="similarity">
    <text evidence="1">Belongs to the Mg-chelatase subunits D/I family. ComM subfamily.</text>
</comment>
<dbReference type="InterPro" id="IPR004482">
    <property type="entry name" value="Mg_chelat-rel"/>
</dbReference>
<evidence type="ECO:0000256" key="1">
    <source>
        <dbReference type="ARBA" id="ARBA00006354"/>
    </source>
</evidence>
<dbReference type="PANTHER" id="PTHR32039:SF7">
    <property type="entry name" value="COMPETENCE PROTEIN COMM"/>
    <property type="match status" value="1"/>
</dbReference>
<sequence>MLVKVLSGSYFGVEPFLVNVEVDIGNGLPIFIIVGLGDTIIAESKDRIRAAIKNSGYLMEPKRIVVNLSPANLKKVGSNFDLPIAVGVMVGMGFVRDYNKVLENYMFIGEISLTGEIRRTQGVISAVLLGKELGYKGIIIPEENYEEARIIKGIEIIPLKNLKEVLKFIERGEYLKKEIVEQKEKEEYSVVLEDIKGQSLGKRALEICAAGGHNLIMIGSPGSGKTMLSKGILSILPPMEEREIIDSTKIYSVAGELSENKPIINKRPFRAPHNSSTVTSIIGGGKYPKPGEISLASNGILFMDEFTEFTRESIEALREPLEEKKISITRSRNRVEFPAKFIFIAACNPCPCGHGFEEELCTCSAYDIRRYSKKISGPIIDRIDIYVEIRKLSEEEILNGKKGEKSEKIKERVIEARKIQEKRFKDKLLNGDMTNKDLERYCKLTEENKEVMKVAIRSLNLSMRAYNKILKVARTIADLDKSKDIKREHLLEAIAFRKK</sequence>
<dbReference type="InterPro" id="IPR001208">
    <property type="entry name" value="MCM_dom"/>
</dbReference>
<accession>A0A1T4L1F3</accession>
<organism evidence="5 6">
    <name type="scientific">Cetobacterium ceti</name>
    <dbReference type="NCBI Taxonomy" id="180163"/>
    <lineage>
        <taxon>Bacteria</taxon>
        <taxon>Fusobacteriati</taxon>
        <taxon>Fusobacteriota</taxon>
        <taxon>Fusobacteriia</taxon>
        <taxon>Fusobacteriales</taxon>
        <taxon>Fusobacteriaceae</taxon>
        <taxon>Cetobacterium</taxon>
    </lineage>
</organism>
<evidence type="ECO:0000313" key="6">
    <source>
        <dbReference type="Proteomes" id="UP000191153"/>
    </source>
</evidence>
<dbReference type="Proteomes" id="UP000191153">
    <property type="component" value="Unassembled WGS sequence"/>
</dbReference>
<dbReference type="InterPro" id="IPR003593">
    <property type="entry name" value="AAA+_ATPase"/>
</dbReference>
<evidence type="ECO:0000256" key="3">
    <source>
        <dbReference type="ARBA" id="ARBA00022840"/>
    </source>
</evidence>
<keyword evidence="3" id="KW-0067">ATP-binding</keyword>
<dbReference type="Pfam" id="PF01078">
    <property type="entry name" value="Mg_chelatase"/>
    <property type="match status" value="1"/>
</dbReference>
<keyword evidence="2" id="KW-0547">Nucleotide-binding</keyword>
<dbReference type="SMART" id="SM00382">
    <property type="entry name" value="AAA"/>
    <property type="match status" value="1"/>
</dbReference>
<proteinExistence type="inferred from homology"/>
<dbReference type="SUPFAM" id="SSF54211">
    <property type="entry name" value="Ribosomal protein S5 domain 2-like"/>
    <property type="match status" value="1"/>
</dbReference>
<dbReference type="InterPro" id="IPR045006">
    <property type="entry name" value="CHLI-like"/>
</dbReference>
<dbReference type="InterPro" id="IPR000523">
    <property type="entry name" value="Mg_chelatse_chII-like_cat_dom"/>
</dbReference>
<dbReference type="Gene3D" id="3.30.230.10">
    <property type="match status" value="1"/>
</dbReference>
<dbReference type="PROSITE" id="PS50051">
    <property type="entry name" value="MCM_2"/>
    <property type="match status" value="1"/>
</dbReference>
<reference evidence="5 6" key="1">
    <citation type="submission" date="2017-02" db="EMBL/GenBank/DDBJ databases">
        <authorList>
            <person name="Peterson S.W."/>
        </authorList>
    </citation>
    <scope>NUCLEOTIDE SEQUENCE [LARGE SCALE GENOMIC DNA]</scope>
    <source>
        <strain evidence="5 6">ATCC 700028</strain>
    </source>
</reference>
<gene>
    <name evidence="5" type="ORF">SAMN02745174_00713</name>
</gene>
<dbReference type="InterPro" id="IPR020568">
    <property type="entry name" value="Ribosomal_Su5_D2-typ_SF"/>
</dbReference>
<dbReference type="PANTHER" id="PTHR32039">
    <property type="entry name" value="MAGNESIUM-CHELATASE SUBUNIT CHLI"/>
    <property type="match status" value="1"/>
</dbReference>
<name>A0A1T4L1F3_9FUSO</name>
<dbReference type="Pfam" id="PF13335">
    <property type="entry name" value="Mg_chelatase_C"/>
    <property type="match status" value="1"/>
</dbReference>
<dbReference type="SUPFAM" id="SSF52540">
    <property type="entry name" value="P-loop containing nucleoside triphosphate hydrolases"/>
    <property type="match status" value="1"/>
</dbReference>
<protein>
    <submittedName>
        <fullName evidence="5">Magnesium chelatase family protein</fullName>
    </submittedName>
</protein>
<dbReference type="Pfam" id="PF13541">
    <property type="entry name" value="ChlI"/>
    <property type="match status" value="1"/>
</dbReference>